<dbReference type="EMBL" id="CAKXAJ010025574">
    <property type="protein sequence ID" value="CAH2241238.1"/>
    <property type="molecule type" value="Genomic_DNA"/>
</dbReference>
<evidence type="ECO:0000313" key="2">
    <source>
        <dbReference type="EMBL" id="CAH2241238.1"/>
    </source>
</evidence>
<sequence length="86" mass="10091">MKTLIILLIFGVVCQARHIRPGNFDQDEVIFEEINNERPDIPINIFRNLKPSRFVPLNSDIFFKSIEPCKDGFQRDVLGICREVWD</sequence>
<organism evidence="2 3">
    <name type="scientific">Pararge aegeria aegeria</name>
    <dbReference type="NCBI Taxonomy" id="348720"/>
    <lineage>
        <taxon>Eukaryota</taxon>
        <taxon>Metazoa</taxon>
        <taxon>Ecdysozoa</taxon>
        <taxon>Arthropoda</taxon>
        <taxon>Hexapoda</taxon>
        <taxon>Insecta</taxon>
        <taxon>Pterygota</taxon>
        <taxon>Neoptera</taxon>
        <taxon>Endopterygota</taxon>
        <taxon>Lepidoptera</taxon>
        <taxon>Glossata</taxon>
        <taxon>Ditrysia</taxon>
        <taxon>Papilionoidea</taxon>
        <taxon>Nymphalidae</taxon>
        <taxon>Satyrinae</taxon>
        <taxon>Satyrini</taxon>
        <taxon>Parargina</taxon>
        <taxon>Pararge</taxon>
    </lineage>
</organism>
<comment type="caution">
    <text evidence="2">The sequence shown here is derived from an EMBL/GenBank/DDBJ whole genome shotgun (WGS) entry which is preliminary data.</text>
</comment>
<keyword evidence="3" id="KW-1185">Reference proteome</keyword>
<keyword evidence="1" id="KW-0732">Signal</keyword>
<reference evidence="2" key="1">
    <citation type="submission" date="2022-03" db="EMBL/GenBank/DDBJ databases">
        <authorList>
            <person name="Lindestad O."/>
        </authorList>
    </citation>
    <scope>NUCLEOTIDE SEQUENCE</scope>
</reference>
<dbReference type="Proteomes" id="UP000838756">
    <property type="component" value="Unassembled WGS sequence"/>
</dbReference>
<dbReference type="AlphaFoldDB" id="A0A8S4RUF7"/>
<gene>
    <name evidence="2" type="primary">jg3301</name>
    <name evidence="2" type="ORF">PAEG_LOCUS17687</name>
</gene>
<evidence type="ECO:0000256" key="1">
    <source>
        <dbReference type="SAM" id="SignalP"/>
    </source>
</evidence>
<accession>A0A8S4RUF7</accession>
<name>A0A8S4RUF7_9NEOP</name>
<protein>
    <submittedName>
        <fullName evidence="2">Jg3301 protein</fullName>
    </submittedName>
</protein>
<feature type="chain" id="PRO_5035887826" evidence="1">
    <location>
        <begin position="17"/>
        <end position="86"/>
    </location>
</feature>
<proteinExistence type="predicted"/>
<evidence type="ECO:0000313" key="3">
    <source>
        <dbReference type="Proteomes" id="UP000838756"/>
    </source>
</evidence>
<feature type="signal peptide" evidence="1">
    <location>
        <begin position="1"/>
        <end position="16"/>
    </location>
</feature>
<dbReference type="OrthoDB" id="7297330at2759"/>